<evidence type="ECO:0000313" key="6">
    <source>
        <dbReference type="EMBL" id="KAA1078458.1"/>
    </source>
</evidence>
<gene>
    <name evidence="6" type="ORF">PGT21_035306</name>
</gene>
<dbReference type="AlphaFoldDB" id="A0A5B0MQR1"/>
<evidence type="ECO:0000256" key="5">
    <source>
        <dbReference type="SAM" id="MobiDB-lite"/>
    </source>
</evidence>
<evidence type="ECO:0000256" key="2">
    <source>
        <dbReference type="ARBA" id="ARBA00023128"/>
    </source>
</evidence>
<sequence>MHPHLTGNKVEACGPIIEALHECHQSGFWTYYTGGCNDIRRQLDKCLHAERMARSSAHVKEGRQKRKQLEKVWKSNELQEQSR</sequence>
<protein>
    <recommendedName>
        <fullName evidence="4">COX assembly mitochondrial protein</fullName>
    </recommendedName>
</protein>
<comment type="caution">
    <text evidence="6">The sequence shown here is derived from an EMBL/GenBank/DDBJ whole genome shotgun (WGS) entry which is preliminary data.</text>
</comment>
<accession>A0A5B0MQR1</accession>
<feature type="region of interest" description="Disordered" evidence="5">
    <location>
        <begin position="54"/>
        <end position="83"/>
    </location>
</feature>
<reference evidence="6 7" key="1">
    <citation type="submission" date="2019-05" db="EMBL/GenBank/DDBJ databases">
        <title>Emergence of the Ug99 lineage of the wheat stem rust pathogen through somatic hybridization.</title>
        <authorList>
            <person name="Li F."/>
            <person name="Upadhyaya N.M."/>
            <person name="Sperschneider J."/>
            <person name="Matny O."/>
            <person name="Nguyen-Phuc H."/>
            <person name="Mago R."/>
            <person name="Raley C."/>
            <person name="Miller M.E."/>
            <person name="Silverstein K.A.T."/>
            <person name="Henningsen E."/>
            <person name="Hirsch C.D."/>
            <person name="Visser B."/>
            <person name="Pretorius Z.A."/>
            <person name="Steffenson B.J."/>
            <person name="Schwessinger B."/>
            <person name="Dodds P.N."/>
            <person name="Figueroa M."/>
        </authorList>
    </citation>
    <scope>NUCLEOTIDE SEQUENCE [LARGE SCALE GENOMIC DNA]</scope>
    <source>
        <strain evidence="6">21-0</strain>
    </source>
</reference>
<dbReference type="EMBL" id="VSWC01000144">
    <property type="protein sequence ID" value="KAA1078458.1"/>
    <property type="molecule type" value="Genomic_DNA"/>
</dbReference>
<dbReference type="Pfam" id="PF08583">
    <property type="entry name" value="Cmc1"/>
    <property type="match status" value="1"/>
</dbReference>
<dbReference type="PANTHER" id="PTHR22977:SF1">
    <property type="entry name" value="COX ASSEMBLY MITOCHONDRIAL PROTEIN 2 HOMOLOG"/>
    <property type="match status" value="1"/>
</dbReference>
<evidence type="ECO:0000313" key="7">
    <source>
        <dbReference type="Proteomes" id="UP000324748"/>
    </source>
</evidence>
<evidence type="ECO:0000256" key="4">
    <source>
        <dbReference type="RuleBase" id="RU364104"/>
    </source>
</evidence>
<dbReference type="OrthoDB" id="532630at2759"/>
<proteinExistence type="inferred from homology"/>
<feature type="compositionally biased region" description="Basic and acidic residues" evidence="5">
    <location>
        <begin position="54"/>
        <end position="74"/>
    </location>
</feature>
<dbReference type="PANTHER" id="PTHR22977">
    <property type="entry name" value="COX ASSEMBLY MITOCHONDRIAL PROTEIN"/>
    <property type="match status" value="1"/>
</dbReference>
<dbReference type="Proteomes" id="UP000324748">
    <property type="component" value="Unassembled WGS sequence"/>
</dbReference>
<comment type="function">
    <text evidence="4">Required for mitochondrial cytochrome c oxidase (COX) assembly and respiration.</text>
</comment>
<keyword evidence="2 4" id="KW-0496">Mitochondrion</keyword>
<keyword evidence="4" id="KW-0143">Chaperone</keyword>
<dbReference type="GO" id="GO:0005743">
    <property type="term" value="C:mitochondrial inner membrane"/>
    <property type="evidence" value="ECO:0007669"/>
    <property type="project" value="UniProtKB-SubCell"/>
</dbReference>
<name>A0A5B0MQR1_PUCGR</name>
<keyword evidence="4" id="KW-0472">Membrane</keyword>
<keyword evidence="4" id="KW-0999">Mitochondrion inner membrane</keyword>
<keyword evidence="3" id="KW-1015">Disulfide bond</keyword>
<comment type="subcellular location">
    <subcellularLocation>
        <location evidence="4">Mitochondrion inner membrane</location>
    </subcellularLocation>
</comment>
<evidence type="ECO:0000256" key="3">
    <source>
        <dbReference type="ARBA" id="ARBA00023157"/>
    </source>
</evidence>
<keyword evidence="7" id="KW-1185">Reference proteome</keyword>
<comment type="similarity">
    <text evidence="1 4">Belongs to the CMC family.</text>
</comment>
<evidence type="ECO:0000256" key="1">
    <source>
        <dbReference type="ARBA" id="ARBA00007347"/>
    </source>
</evidence>
<dbReference type="InterPro" id="IPR013892">
    <property type="entry name" value="Cyt_c_biogenesis_Cmc1-like"/>
</dbReference>
<organism evidence="6 7">
    <name type="scientific">Puccinia graminis f. sp. tritici</name>
    <dbReference type="NCBI Taxonomy" id="56615"/>
    <lineage>
        <taxon>Eukaryota</taxon>
        <taxon>Fungi</taxon>
        <taxon>Dikarya</taxon>
        <taxon>Basidiomycota</taxon>
        <taxon>Pucciniomycotina</taxon>
        <taxon>Pucciniomycetes</taxon>
        <taxon>Pucciniales</taxon>
        <taxon>Pucciniaceae</taxon>
        <taxon>Puccinia</taxon>
    </lineage>
</organism>